<evidence type="ECO:0000256" key="1">
    <source>
        <dbReference type="SAM" id="SignalP"/>
    </source>
</evidence>
<organism evidence="2 3">
    <name type="scientific">Deinococcus puniceus</name>
    <dbReference type="NCBI Taxonomy" id="1182568"/>
    <lineage>
        <taxon>Bacteria</taxon>
        <taxon>Thermotogati</taxon>
        <taxon>Deinococcota</taxon>
        <taxon>Deinococci</taxon>
        <taxon>Deinococcales</taxon>
        <taxon>Deinococcaceae</taxon>
        <taxon>Deinococcus</taxon>
    </lineage>
</organism>
<dbReference type="Proteomes" id="UP000077363">
    <property type="component" value="Chromosome"/>
</dbReference>
<feature type="chain" id="PRO_5008000523" description="Outer membrane protein beta-barrel domain-containing protein" evidence="1">
    <location>
        <begin position="23"/>
        <end position="162"/>
    </location>
</feature>
<proteinExistence type="predicted"/>
<name>A0A172T9A7_9DEIO</name>
<keyword evidence="1" id="KW-0732">Signal</keyword>
<sequence>MMKLLFSALSLVAVLGSATAQTARVPAQWTVWSGLNAETVYLPGISLGISRTVGQLGALDLSVRGVLDVVLIPASESPVPLPAPLLGADLLFSGPVGGVTVYGGSGIGTFLGDAFWLSGTAGLRDSFGEGQWGYFGEVKARYSWAQGGNLAPGVRLGVTYRF</sequence>
<evidence type="ECO:0000313" key="2">
    <source>
        <dbReference type="EMBL" id="ANE43534.1"/>
    </source>
</evidence>
<dbReference type="KEGG" id="dpu:SU48_06855"/>
<evidence type="ECO:0000313" key="3">
    <source>
        <dbReference type="Proteomes" id="UP000077363"/>
    </source>
</evidence>
<feature type="signal peptide" evidence="1">
    <location>
        <begin position="1"/>
        <end position="22"/>
    </location>
</feature>
<evidence type="ECO:0008006" key="4">
    <source>
        <dbReference type="Google" id="ProtNLM"/>
    </source>
</evidence>
<gene>
    <name evidence="2" type="ORF">SU48_06855</name>
</gene>
<dbReference type="RefSeq" id="WP_064014601.1">
    <property type="nucleotide sequence ID" value="NZ_CP011387.1"/>
</dbReference>
<accession>A0A172T9A7</accession>
<dbReference type="EMBL" id="CP011387">
    <property type="protein sequence ID" value="ANE43534.1"/>
    <property type="molecule type" value="Genomic_DNA"/>
</dbReference>
<dbReference type="PATRIC" id="fig|1182568.3.peg.1427"/>
<dbReference type="OrthoDB" id="70884at2"/>
<reference evidence="2 3" key="1">
    <citation type="submission" date="2015-01" db="EMBL/GenBank/DDBJ databases">
        <title>Deinococcus puniceus/DY1/ whole genome sequencing.</title>
        <authorList>
            <person name="Kim M.K."/>
            <person name="Srinivasan S."/>
            <person name="Lee J.-J."/>
        </authorList>
    </citation>
    <scope>NUCLEOTIDE SEQUENCE [LARGE SCALE GENOMIC DNA]</scope>
    <source>
        <strain evidence="2 3">DY1</strain>
    </source>
</reference>
<dbReference type="AlphaFoldDB" id="A0A172T9A7"/>
<protein>
    <recommendedName>
        <fullName evidence="4">Outer membrane protein beta-barrel domain-containing protein</fullName>
    </recommendedName>
</protein>
<keyword evidence="3" id="KW-1185">Reference proteome</keyword>